<evidence type="ECO:0000256" key="3">
    <source>
        <dbReference type="ARBA" id="ARBA00023163"/>
    </source>
</evidence>
<dbReference type="InterPro" id="IPR036388">
    <property type="entry name" value="WH-like_DNA-bd_sf"/>
</dbReference>
<dbReference type="PRINTS" id="PR00035">
    <property type="entry name" value="HTHGNTR"/>
</dbReference>
<dbReference type="GO" id="GO:0003700">
    <property type="term" value="F:DNA-binding transcription factor activity"/>
    <property type="evidence" value="ECO:0007669"/>
    <property type="project" value="InterPro"/>
</dbReference>
<dbReference type="FunFam" id="1.10.10.10:FF:000079">
    <property type="entry name" value="GntR family transcriptional regulator"/>
    <property type="match status" value="1"/>
</dbReference>
<evidence type="ECO:0000313" key="6">
    <source>
        <dbReference type="Proteomes" id="UP000732377"/>
    </source>
</evidence>
<dbReference type="Gene3D" id="3.40.1410.10">
    <property type="entry name" value="Chorismate lyase-like"/>
    <property type="match status" value="1"/>
</dbReference>
<dbReference type="EMBL" id="PIUK01000018">
    <property type="protein sequence ID" value="MBY6275259.1"/>
    <property type="molecule type" value="Genomic_DNA"/>
</dbReference>
<proteinExistence type="predicted"/>
<keyword evidence="2" id="KW-0238">DNA-binding</keyword>
<dbReference type="PROSITE" id="PS50949">
    <property type="entry name" value="HTH_GNTR"/>
    <property type="match status" value="1"/>
</dbReference>
<dbReference type="InterPro" id="IPR028978">
    <property type="entry name" value="Chorismate_lyase_/UTRA_dom_sf"/>
</dbReference>
<evidence type="ECO:0000256" key="2">
    <source>
        <dbReference type="ARBA" id="ARBA00023125"/>
    </source>
</evidence>
<dbReference type="AlphaFoldDB" id="A0A953I9J6"/>
<sequence length="260" mass="28326">MPGGAAIHPRPLPLWQQVVDMIQRNVEEGRWPVGHRIPSERELCQQHGVSRTTVRLAIAEAVSRGLLHRVHGKGTFVARPKIHQPLVQVTPFAAALRAQGLVPRTRLLAVMTQPADPATAHMLGLPTGQEIMRFRLLGLGSGEPVAAYHSTVPAALGEAVLERLEADAGADRFRLVVDVLAETFGWSHLTAEQTFEAAGASAEEARLLGLPRGAPVLVVTSLVRNPAGRTVEFARAVYRADQYRFHLTRQIEVSGQDHES</sequence>
<dbReference type="GO" id="GO:0045892">
    <property type="term" value="P:negative regulation of DNA-templated transcription"/>
    <property type="evidence" value="ECO:0007669"/>
    <property type="project" value="TreeGrafter"/>
</dbReference>
<accession>A0A953I9J6</accession>
<dbReference type="InterPro" id="IPR000524">
    <property type="entry name" value="Tscrpt_reg_HTH_GntR"/>
</dbReference>
<dbReference type="PANTHER" id="PTHR44846">
    <property type="entry name" value="MANNOSYL-D-GLYCERATE TRANSPORT/METABOLISM SYSTEM REPRESSOR MNGR-RELATED"/>
    <property type="match status" value="1"/>
</dbReference>
<keyword evidence="1" id="KW-0805">Transcription regulation</keyword>
<dbReference type="Proteomes" id="UP000732377">
    <property type="component" value="Unassembled WGS sequence"/>
</dbReference>
<dbReference type="Gene3D" id="1.10.10.10">
    <property type="entry name" value="Winged helix-like DNA-binding domain superfamily/Winged helix DNA-binding domain"/>
    <property type="match status" value="1"/>
</dbReference>
<dbReference type="GO" id="GO:0003677">
    <property type="term" value="F:DNA binding"/>
    <property type="evidence" value="ECO:0007669"/>
    <property type="project" value="UniProtKB-KW"/>
</dbReference>
<dbReference type="InterPro" id="IPR050679">
    <property type="entry name" value="Bact_HTH_transcr_reg"/>
</dbReference>
<evidence type="ECO:0000259" key="4">
    <source>
        <dbReference type="PROSITE" id="PS50949"/>
    </source>
</evidence>
<keyword evidence="3" id="KW-0804">Transcription</keyword>
<dbReference type="PANTHER" id="PTHR44846:SF1">
    <property type="entry name" value="MANNOSYL-D-GLYCERATE TRANSPORT_METABOLISM SYSTEM REPRESSOR MNGR-RELATED"/>
    <property type="match status" value="1"/>
</dbReference>
<dbReference type="Pfam" id="PF07702">
    <property type="entry name" value="UTRA"/>
    <property type="match status" value="1"/>
</dbReference>
<organism evidence="5 6">
    <name type="scientific">Symbiobacterium thermophilum</name>
    <dbReference type="NCBI Taxonomy" id="2734"/>
    <lineage>
        <taxon>Bacteria</taxon>
        <taxon>Bacillati</taxon>
        <taxon>Bacillota</taxon>
        <taxon>Clostridia</taxon>
        <taxon>Eubacteriales</taxon>
        <taxon>Symbiobacteriaceae</taxon>
        <taxon>Symbiobacterium</taxon>
    </lineage>
</organism>
<dbReference type="InterPro" id="IPR011663">
    <property type="entry name" value="UTRA"/>
</dbReference>
<dbReference type="CDD" id="cd07377">
    <property type="entry name" value="WHTH_GntR"/>
    <property type="match status" value="1"/>
</dbReference>
<reference evidence="5" key="1">
    <citation type="submission" date="2017-11" db="EMBL/GenBank/DDBJ databases">
        <title>Three new genomes from thermophilic consortium.</title>
        <authorList>
            <person name="Quaggio R."/>
            <person name="Amgarten D."/>
            <person name="Setubal J.C."/>
        </authorList>
    </citation>
    <scope>NUCLEOTIDE SEQUENCE</scope>
    <source>
        <strain evidence="5">ZCTH01-B2</strain>
    </source>
</reference>
<dbReference type="InterPro" id="IPR036390">
    <property type="entry name" value="WH_DNA-bd_sf"/>
</dbReference>
<dbReference type="SUPFAM" id="SSF64288">
    <property type="entry name" value="Chorismate lyase-like"/>
    <property type="match status" value="1"/>
</dbReference>
<evidence type="ECO:0000256" key="1">
    <source>
        <dbReference type="ARBA" id="ARBA00023015"/>
    </source>
</evidence>
<dbReference type="Pfam" id="PF00392">
    <property type="entry name" value="GntR"/>
    <property type="match status" value="1"/>
</dbReference>
<evidence type="ECO:0000313" key="5">
    <source>
        <dbReference type="EMBL" id="MBY6275259.1"/>
    </source>
</evidence>
<dbReference type="RefSeq" id="WP_273377987.1">
    <property type="nucleotide sequence ID" value="NZ_JACSIR010000087.1"/>
</dbReference>
<feature type="domain" description="HTH gntR-type" evidence="4">
    <location>
        <begin position="12"/>
        <end position="80"/>
    </location>
</feature>
<protein>
    <recommendedName>
        <fullName evidence="4">HTH gntR-type domain-containing protein</fullName>
    </recommendedName>
</protein>
<comment type="caution">
    <text evidence="5">The sequence shown here is derived from an EMBL/GenBank/DDBJ whole genome shotgun (WGS) entry which is preliminary data.</text>
</comment>
<dbReference type="SMART" id="SM00866">
    <property type="entry name" value="UTRA"/>
    <property type="match status" value="1"/>
</dbReference>
<dbReference type="SMART" id="SM00345">
    <property type="entry name" value="HTH_GNTR"/>
    <property type="match status" value="1"/>
</dbReference>
<name>A0A953I9J6_SYMTR</name>
<gene>
    <name evidence="5" type="ORF">CWE10_03435</name>
</gene>
<dbReference type="SUPFAM" id="SSF46785">
    <property type="entry name" value="Winged helix' DNA-binding domain"/>
    <property type="match status" value="1"/>
</dbReference>